<evidence type="ECO:0000256" key="4">
    <source>
        <dbReference type="ARBA" id="ARBA00022574"/>
    </source>
</evidence>
<feature type="coiled-coil region" evidence="24">
    <location>
        <begin position="1141"/>
        <end position="1168"/>
    </location>
</feature>
<feature type="domain" description="Kinesin motor" evidence="26">
    <location>
        <begin position="786"/>
        <end position="1126"/>
    </location>
</feature>
<feature type="compositionally biased region" description="Polar residues" evidence="25">
    <location>
        <begin position="1616"/>
        <end position="1636"/>
    </location>
</feature>
<dbReference type="EMBL" id="JAATJV010256800">
    <property type="protein sequence ID" value="MBZ3875738.1"/>
    <property type="molecule type" value="Genomic_DNA"/>
</dbReference>
<reference evidence="27" key="1">
    <citation type="submission" date="2020-03" db="EMBL/GenBank/DDBJ databases">
        <title>Studies in the Genomics of Life Span.</title>
        <authorList>
            <person name="Glass D."/>
        </authorList>
    </citation>
    <scope>NUCLEOTIDE SEQUENCE</scope>
    <source>
        <strain evidence="27">SUZIE</strain>
        <tissue evidence="27">Muscle</tissue>
    </source>
</reference>
<feature type="binding site" evidence="23">
    <location>
        <begin position="892"/>
        <end position="899"/>
    </location>
    <ligand>
        <name>ATP</name>
        <dbReference type="ChEBI" id="CHEBI:30616"/>
    </ligand>
</feature>
<keyword evidence="13 23" id="KW-0505">Motor protein</keyword>
<feature type="compositionally biased region" description="Basic and acidic residues" evidence="25">
    <location>
        <begin position="1258"/>
        <end position="1274"/>
    </location>
</feature>
<dbReference type="CDD" id="cd01370">
    <property type="entry name" value="KISc_KIP3_like"/>
    <property type="match status" value="1"/>
</dbReference>
<keyword evidence="4" id="KW-0853">WD repeat</keyword>
<accession>A0AA41MPU3</accession>
<keyword evidence="28" id="KW-1185">Reference proteome</keyword>
<comment type="subcellular location">
    <subcellularLocation>
        <location evidence="1">Cytoplasm</location>
        <location evidence="1">Cytoskeleton</location>
        <location evidence="1">Cilium axoneme</location>
    </subcellularLocation>
    <subcellularLocation>
        <location evidence="16">Dynein axonemal particle</location>
    </subcellularLocation>
</comment>
<evidence type="ECO:0000256" key="5">
    <source>
        <dbReference type="ARBA" id="ARBA00022701"/>
    </source>
</evidence>
<feature type="compositionally biased region" description="Polar residues" evidence="25">
    <location>
        <begin position="1464"/>
        <end position="1478"/>
    </location>
</feature>
<keyword evidence="15" id="KW-0966">Cell projection</keyword>
<feature type="compositionally biased region" description="Basic and acidic residues" evidence="25">
    <location>
        <begin position="760"/>
        <end position="774"/>
    </location>
</feature>
<dbReference type="FunFam" id="3.40.850.10:FF:000037">
    <property type="entry name" value="kinesin-like protein KIF19"/>
    <property type="match status" value="1"/>
</dbReference>
<dbReference type="GO" id="GO:0097729">
    <property type="term" value="C:9+2 motile cilium"/>
    <property type="evidence" value="ECO:0007669"/>
    <property type="project" value="UniProtKB-ARBA"/>
</dbReference>
<evidence type="ECO:0000256" key="15">
    <source>
        <dbReference type="ARBA" id="ARBA00023273"/>
    </source>
</evidence>
<evidence type="ECO:0000256" key="12">
    <source>
        <dbReference type="ARBA" id="ARBA00023069"/>
    </source>
</evidence>
<keyword evidence="12" id="KW-0969">Cilium</keyword>
<comment type="function">
    <text evidence="18">Plus end-directed microtubule-dependent motor protein that regulates the length of motile cilia by mediating depolymerization of microtubules at ciliary tips.</text>
</comment>
<evidence type="ECO:0000256" key="24">
    <source>
        <dbReference type="SAM" id="Coils"/>
    </source>
</evidence>
<evidence type="ECO:0000256" key="20">
    <source>
        <dbReference type="ARBA" id="ARBA00072660"/>
    </source>
</evidence>
<dbReference type="InterPro" id="IPR015943">
    <property type="entry name" value="WD40/YVTN_repeat-like_dom_sf"/>
</dbReference>
<dbReference type="InterPro" id="IPR001680">
    <property type="entry name" value="WD40_rpt"/>
</dbReference>
<evidence type="ECO:0000256" key="21">
    <source>
        <dbReference type="ARBA" id="ARBA00073205"/>
    </source>
</evidence>
<dbReference type="InterPro" id="IPR001752">
    <property type="entry name" value="Kinesin_motor_dom"/>
</dbReference>
<dbReference type="PRINTS" id="PR00380">
    <property type="entry name" value="KINESINHEAVY"/>
</dbReference>
<comment type="caution">
    <text evidence="27">The sequence shown here is derived from an EMBL/GenBank/DDBJ whole genome shotgun (WGS) entry which is preliminary data.</text>
</comment>
<evidence type="ECO:0000256" key="9">
    <source>
        <dbReference type="ARBA" id="ARBA00022840"/>
    </source>
</evidence>
<protein>
    <recommendedName>
        <fullName evidence="20">Dynein axonemal intermediate chain 2</fullName>
    </recommendedName>
    <alternativeName>
        <fullName evidence="22">Axonemal dynein intermediate chain 2</fullName>
    </alternativeName>
    <alternativeName>
        <fullName evidence="21">Kinesin-like protein KIF19</fullName>
    </alternativeName>
</protein>
<dbReference type="SUPFAM" id="SSF50978">
    <property type="entry name" value="WD40 repeat-like"/>
    <property type="match status" value="1"/>
</dbReference>
<gene>
    <name evidence="27" type="ORF">SUZIE_134420</name>
</gene>
<evidence type="ECO:0000256" key="8">
    <source>
        <dbReference type="ARBA" id="ARBA00022794"/>
    </source>
</evidence>
<dbReference type="GO" id="GO:0120293">
    <property type="term" value="C:dynein axonemal particle"/>
    <property type="evidence" value="ECO:0007669"/>
    <property type="project" value="UniProtKB-SubCell"/>
</dbReference>
<dbReference type="FunFam" id="2.130.10.10:FF:000380">
    <property type="entry name" value="Dynein intermediate chain 2, axonemal"/>
    <property type="match status" value="1"/>
</dbReference>
<evidence type="ECO:0000256" key="25">
    <source>
        <dbReference type="SAM" id="MobiDB-lite"/>
    </source>
</evidence>
<feature type="coiled-coil region" evidence="24">
    <location>
        <begin position="1295"/>
        <end position="1329"/>
    </location>
</feature>
<dbReference type="InterPro" id="IPR036322">
    <property type="entry name" value="WD40_repeat_dom_sf"/>
</dbReference>
<evidence type="ECO:0000256" key="16">
    <source>
        <dbReference type="ARBA" id="ARBA00024190"/>
    </source>
</evidence>
<keyword evidence="9 23" id="KW-0067">ATP-binding</keyword>
<feature type="compositionally biased region" description="Polar residues" evidence="25">
    <location>
        <begin position="1496"/>
        <end position="1505"/>
    </location>
</feature>
<evidence type="ECO:0000256" key="23">
    <source>
        <dbReference type="PROSITE-ProRule" id="PRU00283"/>
    </source>
</evidence>
<dbReference type="GO" id="GO:0005524">
    <property type="term" value="F:ATP binding"/>
    <property type="evidence" value="ECO:0007669"/>
    <property type="project" value="UniProtKB-UniRule"/>
</dbReference>
<evidence type="ECO:0000256" key="17">
    <source>
        <dbReference type="ARBA" id="ARBA00053763"/>
    </source>
</evidence>
<dbReference type="InterPro" id="IPR027640">
    <property type="entry name" value="Kinesin-like_fam"/>
</dbReference>
<dbReference type="SMART" id="SM00320">
    <property type="entry name" value="WD40"/>
    <property type="match status" value="5"/>
</dbReference>
<evidence type="ECO:0000256" key="6">
    <source>
        <dbReference type="ARBA" id="ARBA00022737"/>
    </source>
</evidence>
<evidence type="ECO:0000259" key="26">
    <source>
        <dbReference type="PROSITE" id="PS50067"/>
    </source>
</evidence>
<evidence type="ECO:0000256" key="22">
    <source>
        <dbReference type="ARBA" id="ARBA00080370"/>
    </source>
</evidence>
<evidence type="ECO:0000313" key="27">
    <source>
        <dbReference type="EMBL" id="MBZ3875738.1"/>
    </source>
</evidence>
<dbReference type="PANTHER" id="PTHR47968:SF13">
    <property type="entry name" value="KINESIN-LIKE PROTEIN KIF19 ISOFORM X1"/>
    <property type="match status" value="1"/>
</dbReference>
<feature type="region of interest" description="Disordered" evidence="25">
    <location>
        <begin position="1494"/>
        <end position="1513"/>
    </location>
</feature>
<dbReference type="SUPFAM" id="SSF52540">
    <property type="entry name" value="P-loop containing nucleoside triphosphate hydrolases"/>
    <property type="match status" value="1"/>
</dbReference>
<evidence type="ECO:0000256" key="13">
    <source>
        <dbReference type="ARBA" id="ARBA00023175"/>
    </source>
</evidence>
<dbReference type="GO" id="GO:0007018">
    <property type="term" value="P:microtubule-based movement"/>
    <property type="evidence" value="ECO:0007669"/>
    <property type="project" value="InterPro"/>
</dbReference>
<dbReference type="Gene3D" id="3.40.850.10">
    <property type="entry name" value="Kinesin motor domain"/>
    <property type="match status" value="1"/>
</dbReference>
<comment type="similarity">
    <text evidence="2">Belongs to the dynein intermediate chain family.</text>
</comment>
<dbReference type="Gene3D" id="2.130.10.10">
    <property type="entry name" value="YVTN repeat-like/Quinoprotein amine dehydrogenase"/>
    <property type="match status" value="2"/>
</dbReference>
<keyword evidence="6" id="KW-0677">Repeat</keyword>
<comment type="similarity">
    <text evidence="23">Belongs to the TRAFAC class myosin-kinesin ATPase superfamily. Kinesin family.</text>
</comment>
<feature type="region of interest" description="Disordered" evidence="25">
    <location>
        <begin position="760"/>
        <end position="782"/>
    </location>
</feature>
<dbReference type="InterPro" id="IPR036961">
    <property type="entry name" value="Kinesin_motor_dom_sf"/>
</dbReference>
<dbReference type="GO" id="GO:0030030">
    <property type="term" value="P:cell projection organization"/>
    <property type="evidence" value="ECO:0007669"/>
    <property type="project" value="UniProtKB-KW"/>
</dbReference>
<evidence type="ECO:0000256" key="10">
    <source>
        <dbReference type="ARBA" id="ARBA00023017"/>
    </source>
</evidence>
<keyword evidence="8" id="KW-0970">Cilium biogenesis/degradation</keyword>
<comment type="subunit">
    <text evidence="19">Consists of at least two heavy chains and a number of intermediate and light chains. Interacts with DNAAF2. Interacts with DNAAF6/PIH1D3. Interacts with HEATR2; probably involved in outer arm dynein assembly. Interacts with CFAP53.</text>
</comment>
<feature type="region of interest" description="Disordered" evidence="25">
    <location>
        <begin position="1258"/>
        <end position="1288"/>
    </location>
</feature>
<keyword evidence="14" id="KW-0206">Cytoskeleton</keyword>
<evidence type="ECO:0000256" key="7">
    <source>
        <dbReference type="ARBA" id="ARBA00022741"/>
    </source>
</evidence>
<organism evidence="27 28">
    <name type="scientific">Sciurus carolinensis</name>
    <name type="common">Eastern gray squirrel</name>
    <dbReference type="NCBI Taxonomy" id="30640"/>
    <lineage>
        <taxon>Eukaryota</taxon>
        <taxon>Metazoa</taxon>
        <taxon>Chordata</taxon>
        <taxon>Craniata</taxon>
        <taxon>Vertebrata</taxon>
        <taxon>Euteleostomi</taxon>
        <taxon>Mammalia</taxon>
        <taxon>Eutheria</taxon>
        <taxon>Euarchontoglires</taxon>
        <taxon>Glires</taxon>
        <taxon>Rodentia</taxon>
        <taxon>Sciuromorpha</taxon>
        <taxon>Sciuridae</taxon>
        <taxon>Sciurinae</taxon>
        <taxon>Sciurini</taxon>
        <taxon>Sciurus</taxon>
    </lineage>
</organism>
<dbReference type="GO" id="GO:0005930">
    <property type="term" value="C:axoneme"/>
    <property type="evidence" value="ECO:0007669"/>
    <property type="project" value="UniProtKB-SubCell"/>
</dbReference>
<dbReference type="GO" id="GO:0008017">
    <property type="term" value="F:microtubule binding"/>
    <property type="evidence" value="ECO:0007669"/>
    <property type="project" value="InterPro"/>
</dbReference>
<feature type="compositionally biased region" description="Basic and acidic residues" evidence="25">
    <location>
        <begin position="1769"/>
        <end position="1778"/>
    </location>
</feature>
<dbReference type="GO" id="GO:0003777">
    <property type="term" value="F:microtubule motor activity"/>
    <property type="evidence" value="ECO:0007669"/>
    <property type="project" value="InterPro"/>
</dbReference>
<evidence type="ECO:0000256" key="1">
    <source>
        <dbReference type="ARBA" id="ARBA00004430"/>
    </source>
</evidence>
<evidence type="ECO:0000256" key="2">
    <source>
        <dbReference type="ARBA" id="ARBA00011059"/>
    </source>
</evidence>
<evidence type="ECO:0000256" key="19">
    <source>
        <dbReference type="ARBA" id="ARBA00063546"/>
    </source>
</evidence>
<dbReference type="PROSITE" id="PS50067">
    <property type="entry name" value="KINESIN_MOTOR_2"/>
    <property type="match status" value="1"/>
</dbReference>
<evidence type="ECO:0000313" key="28">
    <source>
        <dbReference type="Proteomes" id="UP001166674"/>
    </source>
</evidence>
<dbReference type="GO" id="GO:0005874">
    <property type="term" value="C:microtubule"/>
    <property type="evidence" value="ECO:0007669"/>
    <property type="project" value="UniProtKB-KW"/>
</dbReference>
<feature type="region of interest" description="Disordered" evidence="25">
    <location>
        <begin position="1605"/>
        <end position="1778"/>
    </location>
</feature>
<dbReference type="SMART" id="SM00129">
    <property type="entry name" value="KISc"/>
    <property type="match status" value="1"/>
</dbReference>
<dbReference type="InterPro" id="IPR027417">
    <property type="entry name" value="P-loop_NTPase"/>
</dbReference>
<dbReference type="Pfam" id="PF00225">
    <property type="entry name" value="Kinesin"/>
    <property type="match status" value="1"/>
</dbReference>
<evidence type="ECO:0000256" key="3">
    <source>
        <dbReference type="ARBA" id="ARBA00022490"/>
    </source>
</evidence>
<feature type="region of interest" description="Disordered" evidence="25">
    <location>
        <begin position="1445"/>
        <end position="1487"/>
    </location>
</feature>
<keyword evidence="7 23" id="KW-0547">Nucleotide-binding</keyword>
<proteinExistence type="inferred from homology"/>
<evidence type="ECO:0000256" key="11">
    <source>
        <dbReference type="ARBA" id="ARBA00023054"/>
    </source>
</evidence>
<dbReference type="Proteomes" id="UP001166674">
    <property type="component" value="Unassembled WGS sequence"/>
</dbReference>
<name>A0AA41MPU3_SCICA</name>
<keyword evidence="10" id="KW-0243">Dynein</keyword>
<comment type="function">
    <text evidence="17">Part of the dynein complex of respiratory cilia.</text>
</comment>
<dbReference type="InterPro" id="IPR019821">
    <property type="entry name" value="Kinesin_motor_CS"/>
</dbReference>
<dbReference type="FunFam" id="2.130.10.10:FF:000371">
    <property type="entry name" value="dynein intermediate chain 2, axonemal"/>
    <property type="match status" value="1"/>
</dbReference>
<sequence>MLRPATLRHRVLNALCLGGAPGTMEIVYVYVKKRSEFGKQCNFSDRQAELNIDISPNPELALQFVERNPVDTGIQCSTSMSEHEANTERFEMETRGVNHVEGGWPKDVNPLELEQTIRFRKKVEKDENYINAIMQLGSIMEHCIKQNNAIDIYQEYFDDEEEVEVTEEAPSAKTINVFRDPQDIKRTATHVSWHPDGNRKLAVAYSCLNFQRAPAGMSHESYIWELENPNRPEIALKPPSPLVTLEYNPKDSHVLLGGCYNGQIACWDTRKGSLVAELSTIEFSHRDPVYGSIWLQSKTGTECFSASTDGQVMWWDIRKISEPTEVVVMDISRKELLENALGAISLEFESTLVMWWDIRKISEPTEVVVMDISRKELLENALGAISLEFESTLTDNEEIKYLCWKVPGPLSKAESRTGGLEPGARLRGQAGCERSHPESCLHRWEQESPKRMTAERVLQVAGAAAAKALRQQLAVCADAGYCSVTGAKASPPPPERSALSSVLRDHSARAWQDGAPRTEREAPPTKFMVGTEQGIVISCNRKAKTPAEKIVCTFSGHHGPIYALQRNPFYPKNFLTVGDWTARIWSEDSRESSIMWTKYHMAYLTDGAWSPIRPAVFFTTKMDGTLDIWDFVFKQCDPALSLKVCDEALCCLRVQDTGCLIACGSQLGTTTLLEVSSGLSTLQRNERNIASSIFERETRREKILEARHREMRLKEKGKAEGKDEDQREEELVVDLEGLVAKAEEEFFSVIFQELKKKEAEAMEKKPKQQRKSSDVYDVEEREGGSEEEVALRVRPISVAELEEGATLIAHKVDEQGEGLLAVLPNLDTMVVLMDPMEDPDDILRAHRSREKSYLFDVAFDFTATQEMVYQATTKSLIDGVISGYNATVFAYGPTGCGKTYTMLGTDHEPGIYVRTLNDLFRAIEETSNDMEYEVSMSYLEIYNEMIRDLLNPALGYLELREDSKGVIQVAGITEIMQLLTKGNRQRTQEPTAANQTSSRSHAVLQVAVRQRSRVKDILQEVRQGRLFMIDLAGSERASQTRNRGQRMKEGAHINRSLLALGNCISALSDRGSNKYINYRDSKLTRLLKDSLGGNSRTVMIAHISPASTAFEESRNTLTYAGRAKNIRTRVKQNLLSVSYHIAQYTSIIADLRGEIQRLKCKIDQQAGRGQARGQLGRGDIRHIQAEVQLQGGHGEQEEMGPLREQLVSAFQEQMDVRRRLLDLENQAMEVQIETSRHLLTIAGWEHEKSRRTLKWREEQRKESFMKDDSEKDSDTGDDQPDIVEPPEVASARESIAALVGKQKQLRKEKLALEQRCRDLRARGRRLEETLPRRIGSEEQREVLSLLCRVHELEVENTEMQSHALLRDGALRHRREAVRRLEQHRSLCDEIIQGQRQIIDDYNLAVPQHLEELYEVYLRELEEGTLERATIMDRVASRALQDSSLPKITPAGATATPDSDLESGKTLSSETQHLQNSTLPPLGTDSDAHHMFKASSRAWQAKSSSVPTPPPIQVGSLVTQEALPPNSLGSQITSSPDSSENLSEILLSHKERKEILTSTKCISVKAARRRSRALGTEGRHLLAPALERSSLSLHSLSEADDARPQGLLACKRPPSPTLQHAVSEDNLSSSTGETPSQAGGHRGDGPGLWLRGQKKSPGKKREESLEAKRRKRRSRSFEVTGQGLSRPKTHLLGPHPSESTSDHKTPASRHPTPGVRHLGKVMLPLAKVKLSPGHNTGPGDPSPLAVPSNPAGVSRRAPRGPHLPHGSNTHGKDGRFRHN</sequence>
<dbReference type="PROSITE" id="PS00411">
    <property type="entry name" value="KINESIN_MOTOR_1"/>
    <property type="match status" value="1"/>
</dbReference>
<keyword evidence="5" id="KW-0493">Microtubule</keyword>
<dbReference type="PANTHER" id="PTHR47968">
    <property type="entry name" value="CENTROMERE PROTEIN E"/>
    <property type="match status" value="1"/>
</dbReference>
<keyword evidence="11 24" id="KW-0175">Coiled coil</keyword>
<dbReference type="Pfam" id="PF00400">
    <property type="entry name" value="WD40"/>
    <property type="match status" value="1"/>
</dbReference>
<evidence type="ECO:0000256" key="14">
    <source>
        <dbReference type="ARBA" id="ARBA00023212"/>
    </source>
</evidence>
<dbReference type="GO" id="GO:0030286">
    <property type="term" value="C:dynein complex"/>
    <property type="evidence" value="ECO:0007669"/>
    <property type="project" value="UniProtKB-KW"/>
</dbReference>
<evidence type="ECO:0000256" key="18">
    <source>
        <dbReference type="ARBA" id="ARBA00055376"/>
    </source>
</evidence>
<keyword evidence="3" id="KW-0963">Cytoplasm</keyword>